<dbReference type="EMBL" id="BMAC01000648">
    <property type="protein sequence ID" value="GFQ00931.1"/>
    <property type="molecule type" value="Genomic_DNA"/>
</dbReference>
<keyword evidence="1" id="KW-0808">Transferase</keyword>
<accession>A0A830CM54</accession>
<evidence type="ECO:0000256" key="3">
    <source>
        <dbReference type="ARBA" id="ARBA00022777"/>
    </source>
</evidence>
<protein>
    <submittedName>
        <fullName evidence="6">Probable LRR receptor-like serine/threonine-protein kinase at1g56140</fullName>
    </submittedName>
</protein>
<gene>
    <name evidence="6" type="ORF">PHJA_002237000</name>
</gene>
<sequence>MALRGHLTEKADIFSFGVVALEIISGRSNSDSSWKTIGYIFLTGQVELIDPTLNLYDDDAINEATRIIGVALLCTQGTPSLRPAMSRVVAMICGDIEVASVTTRPSYLTDWTFNDTTGTTMSTSNVDISPANLTTTTTSTSMTNRSPSNDAAKPMLNES</sequence>
<keyword evidence="7" id="KW-1185">Reference proteome</keyword>
<evidence type="ECO:0000256" key="5">
    <source>
        <dbReference type="SAM" id="MobiDB-lite"/>
    </source>
</evidence>
<dbReference type="AlphaFoldDB" id="A0A830CM54"/>
<feature type="compositionally biased region" description="Polar residues" evidence="5">
    <location>
        <begin position="124"/>
        <end position="133"/>
    </location>
</feature>
<name>A0A830CM54_9LAMI</name>
<evidence type="ECO:0000313" key="6">
    <source>
        <dbReference type="EMBL" id="GFQ00931.1"/>
    </source>
</evidence>
<feature type="region of interest" description="Disordered" evidence="5">
    <location>
        <begin position="124"/>
        <end position="159"/>
    </location>
</feature>
<keyword evidence="6" id="KW-0675">Receptor</keyword>
<dbReference type="PANTHER" id="PTHR47973">
    <property type="entry name" value="CYSTEINE-RICH RECEPTOR-LIKE PROTEIN KINASE 3"/>
    <property type="match status" value="1"/>
</dbReference>
<keyword evidence="2" id="KW-0547">Nucleotide-binding</keyword>
<evidence type="ECO:0000256" key="2">
    <source>
        <dbReference type="ARBA" id="ARBA00022741"/>
    </source>
</evidence>
<keyword evidence="4" id="KW-0067">ATP-binding</keyword>
<keyword evidence="3 6" id="KW-0418">Kinase</keyword>
<dbReference type="GO" id="GO:0016301">
    <property type="term" value="F:kinase activity"/>
    <property type="evidence" value="ECO:0007669"/>
    <property type="project" value="UniProtKB-KW"/>
</dbReference>
<evidence type="ECO:0000313" key="7">
    <source>
        <dbReference type="Proteomes" id="UP000653305"/>
    </source>
</evidence>
<reference evidence="6" key="1">
    <citation type="submission" date="2020-07" db="EMBL/GenBank/DDBJ databases">
        <title>Ethylene signaling mediates host invasion by parasitic plants.</title>
        <authorList>
            <person name="Yoshida S."/>
        </authorList>
    </citation>
    <scope>NUCLEOTIDE SEQUENCE</scope>
    <source>
        <strain evidence="6">Okayama</strain>
    </source>
</reference>
<dbReference type="OrthoDB" id="910507at2759"/>
<feature type="compositionally biased region" description="Low complexity" evidence="5">
    <location>
        <begin position="134"/>
        <end position="143"/>
    </location>
</feature>
<dbReference type="Gene3D" id="1.10.510.10">
    <property type="entry name" value="Transferase(Phosphotransferase) domain 1"/>
    <property type="match status" value="1"/>
</dbReference>
<organism evidence="6 7">
    <name type="scientific">Phtheirospermum japonicum</name>
    <dbReference type="NCBI Taxonomy" id="374723"/>
    <lineage>
        <taxon>Eukaryota</taxon>
        <taxon>Viridiplantae</taxon>
        <taxon>Streptophyta</taxon>
        <taxon>Embryophyta</taxon>
        <taxon>Tracheophyta</taxon>
        <taxon>Spermatophyta</taxon>
        <taxon>Magnoliopsida</taxon>
        <taxon>eudicotyledons</taxon>
        <taxon>Gunneridae</taxon>
        <taxon>Pentapetalae</taxon>
        <taxon>asterids</taxon>
        <taxon>lamiids</taxon>
        <taxon>Lamiales</taxon>
        <taxon>Orobanchaceae</taxon>
        <taxon>Orobanchaceae incertae sedis</taxon>
        <taxon>Phtheirospermum</taxon>
    </lineage>
</organism>
<evidence type="ECO:0000256" key="1">
    <source>
        <dbReference type="ARBA" id="ARBA00022679"/>
    </source>
</evidence>
<dbReference type="InterPro" id="IPR052059">
    <property type="entry name" value="CR_Ser/Thr_kinase"/>
</dbReference>
<dbReference type="GO" id="GO:0005524">
    <property type="term" value="F:ATP binding"/>
    <property type="evidence" value="ECO:0007669"/>
    <property type="project" value="UniProtKB-KW"/>
</dbReference>
<proteinExistence type="predicted"/>
<dbReference type="InterPro" id="IPR011009">
    <property type="entry name" value="Kinase-like_dom_sf"/>
</dbReference>
<evidence type="ECO:0000256" key="4">
    <source>
        <dbReference type="ARBA" id="ARBA00022840"/>
    </source>
</evidence>
<comment type="caution">
    <text evidence="6">The sequence shown here is derived from an EMBL/GenBank/DDBJ whole genome shotgun (WGS) entry which is preliminary data.</text>
</comment>
<dbReference type="SUPFAM" id="SSF56112">
    <property type="entry name" value="Protein kinase-like (PK-like)"/>
    <property type="match status" value="1"/>
</dbReference>
<dbReference type="Proteomes" id="UP000653305">
    <property type="component" value="Unassembled WGS sequence"/>
</dbReference>